<organism evidence="4">
    <name type="scientific">viral metagenome</name>
    <dbReference type="NCBI Taxonomy" id="1070528"/>
    <lineage>
        <taxon>unclassified sequences</taxon>
        <taxon>metagenomes</taxon>
        <taxon>organismal metagenomes</taxon>
    </lineage>
</organism>
<dbReference type="InterPro" id="IPR003959">
    <property type="entry name" value="ATPase_AAA_core"/>
</dbReference>
<reference evidence="4" key="1">
    <citation type="journal article" date="2020" name="Nature">
        <title>Giant virus diversity and host interactions through global metagenomics.</title>
        <authorList>
            <person name="Schulz F."/>
            <person name="Roux S."/>
            <person name="Paez-Espino D."/>
            <person name="Jungbluth S."/>
            <person name="Walsh D.A."/>
            <person name="Denef V.J."/>
            <person name="McMahon K.D."/>
            <person name="Konstantinidis K.T."/>
            <person name="Eloe-Fadrosh E.A."/>
            <person name="Kyrpides N.C."/>
            <person name="Woyke T."/>
        </authorList>
    </citation>
    <scope>NUCLEOTIDE SEQUENCE</scope>
    <source>
        <strain evidence="4">GVMAG-M-3300024301-20</strain>
    </source>
</reference>
<dbReference type="InterPro" id="IPR014721">
    <property type="entry name" value="Ribsml_uS5_D2-typ_fold_subgr"/>
</dbReference>
<dbReference type="PROSITE" id="PS51786">
    <property type="entry name" value="LON_PROTEOLYTIC"/>
    <property type="match status" value="1"/>
</dbReference>
<keyword evidence="1" id="KW-0645">Protease</keyword>
<name>A0A6C0IVT6_9ZZZZ</name>
<dbReference type="GO" id="GO:0005524">
    <property type="term" value="F:ATP binding"/>
    <property type="evidence" value="ECO:0007669"/>
    <property type="project" value="InterPro"/>
</dbReference>
<dbReference type="Pfam" id="PF05362">
    <property type="entry name" value="Lon_C"/>
    <property type="match status" value="1"/>
</dbReference>
<evidence type="ECO:0000313" key="4">
    <source>
        <dbReference type="EMBL" id="QHT95947.1"/>
    </source>
</evidence>
<keyword evidence="2" id="KW-0720">Serine protease</keyword>
<dbReference type="InterPro" id="IPR027417">
    <property type="entry name" value="P-loop_NTPase"/>
</dbReference>
<dbReference type="PANTHER" id="PTHR43718:SF2">
    <property type="entry name" value="LON PROTEASE HOMOLOG, MITOCHONDRIAL"/>
    <property type="match status" value="1"/>
</dbReference>
<dbReference type="GO" id="GO:0004252">
    <property type="term" value="F:serine-type endopeptidase activity"/>
    <property type="evidence" value="ECO:0007669"/>
    <property type="project" value="InterPro"/>
</dbReference>
<dbReference type="Gene3D" id="1.10.8.60">
    <property type="match status" value="1"/>
</dbReference>
<accession>A0A6C0IVT6</accession>
<proteinExistence type="predicted"/>
<dbReference type="Gene3D" id="3.40.50.300">
    <property type="entry name" value="P-loop containing nucleotide triphosphate hydrolases"/>
    <property type="match status" value="1"/>
</dbReference>
<keyword evidence="2" id="KW-0378">Hydrolase</keyword>
<dbReference type="GO" id="GO:0006515">
    <property type="term" value="P:protein quality control for misfolded or incompletely synthesized proteins"/>
    <property type="evidence" value="ECO:0007669"/>
    <property type="project" value="TreeGrafter"/>
</dbReference>
<dbReference type="SUPFAM" id="SSF54211">
    <property type="entry name" value="Ribosomal protein S5 domain 2-like"/>
    <property type="match status" value="1"/>
</dbReference>
<dbReference type="InterPro" id="IPR008269">
    <property type="entry name" value="Lon_proteolytic"/>
</dbReference>
<dbReference type="EMBL" id="MN740248">
    <property type="protein sequence ID" value="QHT95947.1"/>
    <property type="molecule type" value="Genomic_DNA"/>
</dbReference>
<dbReference type="PANTHER" id="PTHR43718">
    <property type="entry name" value="LON PROTEASE"/>
    <property type="match status" value="1"/>
</dbReference>
<dbReference type="GO" id="GO:0004176">
    <property type="term" value="F:ATP-dependent peptidase activity"/>
    <property type="evidence" value="ECO:0007669"/>
    <property type="project" value="InterPro"/>
</dbReference>
<sequence>MSLKKEVTTNKINLIEKKVAFFHDVIQKTLLHIQHNKPLDIVGIVQINDCIHVLDTLNEQLISIMNLIETQKDLDIDNIVNILQKINNELSGLFKNYGTHSFEDFLWICSGNNSINNYIVSDMDKYKFDILKKYFHPTCYKVLNQMGDETTVNGSNTTNKGKGKEKDKDKKVFKCRLNEKSKNLDCCDVDIKTNNFYLKVHGFDIIIHNTQQKKSLVITGIVDDISIKLLNNKFIQIKTKSILENVPVSLEFQNSAFTRYVNSLCLKEYLIYEPHELYSRYAGFVSCLKSLKLKTLDQLVKEFVKSDLFSKRQIIMKLLLKSDEQDNLYLAYLLYDLLTNDNTGSIDTQEQMQLFDSFPWEMKQYFTEAINKTNQYTKNIMNFDFQKIPLEQQICLLKTTDNVKEKAMQKLKEVKAKSEDTGSKARQYLEGLLKIPFGVYKKEPILNLMDEIRIKYNNFVKLYGSNTIMHKDNITSLEILHNIRLAKNSITNTHVSFVDSIFEDISQSDKSKLVTLIYKINECINIYHLEFVSLKPNNKTKPVLVEHIKTFVEQYKTNYDILKYVFGLENGKTDELTNVLKDIEHTYSNINTSMIDVRQALDNAVYGHKNAKTQIERIVGQWINGKQDGYCFGFEGPPGIGKTSLAIKGLANCLTDENGDSRPFAMIQVAGDAIGATLHGHNYTFVGSSWGSIVQILMDKKCMNPIIFVDEVDKISKTEHGKEIIGILTHLLDPAQNDRYQDKYFSGIDLDLSKALFVLSYNDVELIDRVMLDRVHRIKFNNLTLEEKVVIANKHLLPEIYSKMGLQNVIHIPEDVLEFIIDEFTYEAGVRKLKEILFEIVGEINLDILKNFNVDYTIPIHISIDDITNIYFKDKHHVRSKKIHQDEKVGMINGLWANSQGKGGVIPIQSKWCPSEKFLHLDLTGMQGDVMKESMKVALTLAWNLTPESIKEKLLQDNNRNGANGINGVHIHCPEGSTPKDGPSAGTAITTTLWSLLNNKPIRHNVAITGEITLDGNVTEIGGLDLKFLGGIKAGVTEFLFPYENKKDYDAFMKKYKDDKIIEGISFTMVNTIEEVFAILF</sequence>
<dbReference type="SMART" id="SM00382">
    <property type="entry name" value="AAA"/>
    <property type="match status" value="1"/>
</dbReference>
<dbReference type="Gene3D" id="3.30.230.10">
    <property type="match status" value="1"/>
</dbReference>
<feature type="domain" description="Lon proteolytic" evidence="3">
    <location>
        <begin position="886"/>
        <end position="1081"/>
    </location>
</feature>
<dbReference type="InterPro" id="IPR020568">
    <property type="entry name" value="Ribosomal_Su5_D2-typ_SF"/>
</dbReference>
<dbReference type="GO" id="GO:0016887">
    <property type="term" value="F:ATP hydrolysis activity"/>
    <property type="evidence" value="ECO:0007669"/>
    <property type="project" value="InterPro"/>
</dbReference>
<evidence type="ECO:0000256" key="1">
    <source>
        <dbReference type="ARBA" id="ARBA00022670"/>
    </source>
</evidence>
<dbReference type="PRINTS" id="PR00830">
    <property type="entry name" value="ENDOLAPTASE"/>
</dbReference>
<dbReference type="InterPro" id="IPR003593">
    <property type="entry name" value="AAA+_ATPase"/>
</dbReference>
<dbReference type="InterPro" id="IPR027065">
    <property type="entry name" value="Lon_Prtase"/>
</dbReference>
<dbReference type="Pfam" id="PF00004">
    <property type="entry name" value="AAA"/>
    <property type="match status" value="1"/>
</dbReference>
<dbReference type="SUPFAM" id="SSF52540">
    <property type="entry name" value="P-loop containing nucleoside triphosphate hydrolases"/>
    <property type="match status" value="1"/>
</dbReference>
<evidence type="ECO:0000256" key="2">
    <source>
        <dbReference type="ARBA" id="ARBA00022825"/>
    </source>
</evidence>
<dbReference type="AlphaFoldDB" id="A0A6C0IVT6"/>
<evidence type="ECO:0000259" key="3">
    <source>
        <dbReference type="PROSITE" id="PS51786"/>
    </source>
</evidence>
<protein>
    <recommendedName>
        <fullName evidence="3">Lon proteolytic domain-containing protein</fullName>
    </recommendedName>
</protein>